<dbReference type="GO" id="GO:0003676">
    <property type="term" value="F:nucleic acid binding"/>
    <property type="evidence" value="ECO:0007669"/>
    <property type="project" value="InterPro"/>
</dbReference>
<protein>
    <submittedName>
        <fullName evidence="1">Integrase catalytic domain-containing protein</fullName>
    </submittedName>
</protein>
<dbReference type="PANTHER" id="PTHR47331">
    <property type="entry name" value="PHD-TYPE DOMAIN-CONTAINING PROTEIN"/>
    <property type="match status" value="1"/>
</dbReference>
<dbReference type="SUPFAM" id="SSF53098">
    <property type="entry name" value="Ribonuclease H-like"/>
    <property type="match status" value="1"/>
</dbReference>
<accession>A0A8X6VDJ5</accession>
<organism evidence="1 2">
    <name type="scientific">Trichonephila clavipes</name>
    <name type="common">Golden silk orbweaver</name>
    <name type="synonym">Nephila clavipes</name>
    <dbReference type="NCBI Taxonomy" id="2585209"/>
    <lineage>
        <taxon>Eukaryota</taxon>
        <taxon>Metazoa</taxon>
        <taxon>Ecdysozoa</taxon>
        <taxon>Arthropoda</taxon>
        <taxon>Chelicerata</taxon>
        <taxon>Arachnida</taxon>
        <taxon>Araneae</taxon>
        <taxon>Araneomorphae</taxon>
        <taxon>Entelegynae</taxon>
        <taxon>Araneoidea</taxon>
        <taxon>Nephilidae</taxon>
        <taxon>Trichonephila</taxon>
    </lineage>
</organism>
<dbReference type="InterPro" id="IPR012337">
    <property type="entry name" value="RNaseH-like_sf"/>
</dbReference>
<dbReference type="Gene3D" id="3.30.420.10">
    <property type="entry name" value="Ribonuclease H-like superfamily/Ribonuclease H"/>
    <property type="match status" value="1"/>
</dbReference>
<name>A0A8X6VDJ5_TRICX</name>
<keyword evidence="2" id="KW-1185">Reference proteome</keyword>
<sequence length="121" mass="13649">MVTKAVHLDLVSDLTANALIDTLKLLFARRGKISILFSDNATNFRRASVELKHLYKLVMKYEIISSLFASEGIKWKTLQPLGSLWEAGVKSFKYYLRKVVGPAKLMLEEFVTNSSVTVIVL</sequence>
<dbReference type="EMBL" id="BMAU01021282">
    <property type="protein sequence ID" value="GFY08659.1"/>
    <property type="molecule type" value="Genomic_DNA"/>
</dbReference>
<dbReference type="Proteomes" id="UP000887159">
    <property type="component" value="Unassembled WGS sequence"/>
</dbReference>
<gene>
    <name evidence="1" type="primary">AVEN_270133_1</name>
    <name evidence="1" type="ORF">TNCV_810921</name>
</gene>
<dbReference type="InterPro" id="IPR036397">
    <property type="entry name" value="RNaseH_sf"/>
</dbReference>
<evidence type="ECO:0000313" key="1">
    <source>
        <dbReference type="EMBL" id="GFY08659.1"/>
    </source>
</evidence>
<evidence type="ECO:0000313" key="2">
    <source>
        <dbReference type="Proteomes" id="UP000887159"/>
    </source>
</evidence>
<comment type="caution">
    <text evidence="1">The sequence shown here is derived from an EMBL/GenBank/DDBJ whole genome shotgun (WGS) entry which is preliminary data.</text>
</comment>
<dbReference type="AlphaFoldDB" id="A0A8X6VDJ5"/>
<reference evidence="1" key="1">
    <citation type="submission" date="2020-08" db="EMBL/GenBank/DDBJ databases">
        <title>Multicomponent nature underlies the extraordinary mechanical properties of spider dragline silk.</title>
        <authorList>
            <person name="Kono N."/>
            <person name="Nakamura H."/>
            <person name="Mori M."/>
            <person name="Yoshida Y."/>
            <person name="Ohtoshi R."/>
            <person name="Malay A.D."/>
            <person name="Moran D.A.P."/>
            <person name="Tomita M."/>
            <person name="Numata K."/>
            <person name="Arakawa K."/>
        </authorList>
    </citation>
    <scope>NUCLEOTIDE SEQUENCE</scope>
</reference>
<proteinExistence type="predicted"/>